<feature type="transmembrane region" description="Helical" evidence="5">
    <location>
        <begin position="179"/>
        <end position="200"/>
    </location>
</feature>
<feature type="transmembrane region" description="Helical" evidence="5">
    <location>
        <begin position="154"/>
        <end position="173"/>
    </location>
</feature>
<dbReference type="SUPFAM" id="SSF90123">
    <property type="entry name" value="ABC transporter transmembrane region"/>
    <property type="match status" value="1"/>
</dbReference>
<feature type="transmembrane region" description="Helical" evidence="5">
    <location>
        <begin position="266"/>
        <end position="290"/>
    </location>
</feature>
<keyword evidence="3 5" id="KW-1133">Transmembrane helix</keyword>
<dbReference type="CDD" id="cd07346">
    <property type="entry name" value="ABC_6TM_exporters"/>
    <property type="match status" value="1"/>
</dbReference>
<dbReference type="InterPro" id="IPR011527">
    <property type="entry name" value="ABC1_TM_dom"/>
</dbReference>
<dbReference type="PANTHER" id="PTHR43394">
    <property type="entry name" value="ATP-DEPENDENT PERMEASE MDL1, MITOCHONDRIAL"/>
    <property type="match status" value="1"/>
</dbReference>
<dbReference type="InterPro" id="IPR003439">
    <property type="entry name" value="ABC_transporter-like_ATP-bd"/>
</dbReference>
<evidence type="ECO:0000256" key="4">
    <source>
        <dbReference type="ARBA" id="ARBA00023136"/>
    </source>
</evidence>
<comment type="subcellular location">
    <subcellularLocation>
        <location evidence="1">Cell membrane</location>
        <topology evidence="1">Multi-pass membrane protein</topology>
    </subcellularLocation>
</comment>
<feature type="domain" description="ABC transporter" evidence="6">
    <location>
        <begin position="349"/>
        <end position="556"/>
    </location>
</feature>
<evidence type="ECO:0000313" key="8">
    <source>
        <dbReference type="EMBL" id="MBB6571210.1"/>
    </source>
</evidence>
<comment type="caution">
    <text evidence="8">The sequence shown here is derived from an EMBL/GenBank/DDBJ whole genome shotgun (WGS) entry which is preliminary data.</text>
</comment>
<gene>
    <name evidence="8" type="ORF">HNR71_006847</name>
</gene>
<evidence type="ECO:0000259" key="6">
    <source>
        <dbReference type="PROSITE" id="PS50893"/>
    </source>
</evidence>
<name>A0A841SNW7_9ACTN</name>
<dbReference type="InterPro" id="IPR017871">
    <property type="entry name" value="ABC_transporter-like_CS"/>
</dbReference>
<evidence type="ECO:0000256" key="5">
    <source>
        <dbReference type="SAM" id="Phobius"/>
    </source>
</evidence>
<dbReference type="PROSITE" id="PS50929">
    <property type="entry name" value="ABC_TM1F"/>
    <property type="match status" value="1"/>
</dbReference>
<reference evidence="8 9" key="1">
    <citation type="submission" date="2020-08" db="EMBL/GenBank/DDBJ databases">
        <title>Sequencing the genomes of 1000 actinobacteria strains.</title>
        <authorList>
            <person name="Klenk H.-P."/>
        </authorList>
    </citation>
    <scope>NUCLEOTIDE SEQUENCE [LARGE SCALE GENOMIC DNA]</scope>
    <source>
        <strain evidence="8 9">DSM 15626</strain>
    </source>
</reference>
<dbReference type="GO" id="GO:0005886">
    <property type="term" value="C:plasma membrane"/>
    <property type="evidence" value="ECO:0007669"/>
    <property type="project" value="UniProtKB-SubCell"/>
</dbReference>
<dbReference type="Gene3D" id="3.40.50.300">
    <property type="entry name" value="P-loop containing nucleotide triphosphate hydrolases"/>
    <property type="match status" value="1"/>
</dbReference>
<dbReference type="Proteomes" id="UP000553957">
    <property type="component" value="Unassembled WGS sequence"/>
</dbReference>
<accession>A0A841SNW7</accession>
<keyword evidence="4 5" id="KW-0472">Membrane</keyword>
<dbReference type="GO" id="GO:0016887">
    <property type="term" value="F:ATP hydrolysis activity"/>
    <property type="evidence" value="ECO:0007669"/>
    <property type="project" value="InterPro"/>
</dbReference>
<dbReference type="RefSeq" id="WP_202886349.1">
    <property type="nucleotide sequence ID" value="NZ_BAAAGT010000015.1"/>
</dbReference>
<dbReference type="InterPro" id="IPR027417">
    <property type="entry name" value="P-loop_NTPase"/>
</dbReference>
<sequence>MPPSIPAIPWAPADPPAVQPFAADPGTTAGRFLLRVILSVRRVTVPAALAATLWQVGEAAVPVVMGLAIDRALSTGDAGQLVLWIGALVALYVGLTTAAKFAVQLTAYAIQLLQHRLRSTLSTGVLHPVAGGAHAPDGGVVSLMTNDVGRMANGVQLVIMPIARVVTIGFIAVSLLTTHWVLGLAVLVGAPVAVWLMGVLSERLSRDTREYQGLLATTVGMATDVVAGYRVVKGIRAETEATRRYQQASQETLVGAKRNAGLLGRFLMGSGVVTGVFVAAVMGLAGWFAVDGQLSIGELIAAVGLAQALLPQIQSIANDSIPNLAGSRASSARILDALQTEVVVAPEGDDTPSVTQRPVLEVSTSSTTIRVEPGELVGVRTDDVTAARVAEALLDPRESGSEVVVRLDGIAAGDLSARDYRARVTFTPHRVTLFSGTIRDNLTVTAAAPELVTAAVRAAACDDFAADLDLPVGEDGNRFSGGQLQRLALARALASDAPVLVLHDPTTAVDSVTEHTIAERLRAVRTGRSTLLITSSPALLNSCDRVVDVPVRVGGVA</sequence>
<dbReference type="SUPFAM" id="SSF52540">
    <property type="entry name" value="P-loop containing nucleoside triphosphate hydrolases"/>
    <property type="match status" value="1"/>
</dbReference>
<evidence type="ECO:0000259" key="7">
    <source>
        <dbReference type="PROSITE" id="PS50929"/>
    </source>
</evidence>
<dbReference type="Gene3D" id="1.20.1560.10">
    <property type="entry name" value="ABC transporter type 1, transmembrane domain"/>
    <property type="match status" value="1"/>
</dbReference>
<dbReference type="GO" id="GO:0005524">
    <property type="term" value="F:ATP binding"/>
    <property type="evidence" value="ECO:0007669"/>
    <property type="project" value="InterPro"/>
</dbReference>
<proteinExistence type="predicted"/>
<dbReference type="Pfam" id="PF00664">
    <property type="entry name" value="ABC_membrane"/>
    <property type="match status" value="1"/>
</dbReference>
<dbReference type="EMBL" id="JACHKF010000001">
    <property type="protein sequence ID" value="MBB6571210.1"/>
    <property type="molecule type" value="Genomic_DNA"/>
</dbReference>
<protein>
    <submittedName>
        <fullName evidence="8">ABC-type multidrug transport system fused ATPase/permease subunit</fullName>
    </submittedName>
</protein>
<keyword evidence="2 5" id="KW-0812">Transmembrane</keyword>
<evidence type="ECO:0000256" key="3">
    <source>
        <dbReference type="ARBA" id="ARBA00022989"/>
    </source>
</evidence>
<feature type="domain" description="ABC transmembrane type-1" evidence="7">
    <location>
        <begin position="47"/>
        <end position="318"/>
    </location>
</feature>
<organism evidence="8 9">
    <name type="scientific">Kribbella sandramycini</name>
    <dbReference type="NCBI Taxonomy" id="60450"/>
    <lineage>
        <taxon>Bacteria</taxon>
        <taxon>Bacillati</taxon>
        <taxon>Actinomycetota</taxon>
        <taxon>Actinomycetes</taxon>
        <taxon>Propionibacteriales</taxon>
        <taxon>Kribbellaceae</taxon>
        <taxon>Kribbella</taxon>
    </lineage>
</organism>
<evidence type="ECO:0000256" key="2">
    <source>
        <dbReference type="ARBA" id="ARBA00022692"/>
    </source>
</evidence>
<evidence type="ECO:0000313" key="9">
    <source>
        <dbReference type="Proteomes" id="UP000553957"/>
    </source>
</evidence>
<dbReference type="GO" id="GO:0015421">
    <property type="term" value="F:ABC-type oligopeptide transporter activity"/>
    <property type="evidence" value="ECO:0007669"/>
    <property type="project" value="TreeGrafter"/>
</dbReference>
<evidence type="ECO:0000256" key="1">
    <source>
        <dbReference type="ARBA" id="ARBA00004651"/>
    </source>
</evidence>
<dbReference type="InterPro" id="IPR036640">
    <property type="entry name" value="ABC1_TM_sf"/>
</dbReference>
<dbReference type="Pfam" id="PF00005">
    <property type="entry name" value="ABC_tran"/>
    <property type="match status" value="1"/>
</dbReference>
<dbReference type="PANTHER" id="PTHR43394:SF1">
    <property type="entry name" value="ATP-BINDING CASSETTE SUB-FAMILY B MEMBER 10, MITOCHONDRIAL"/>
    <property type="match status" value="1"/>
</dbReference>
<dbReference type="InterPro" id="IPR039421">
    <property type="entry name" value="Type_1_exporter"/>
</dbReference>
<dbReference type="PROSITE" id="PS00211">
    <property type="entry name" value="ABC_TRANSPORTER_1"/>
    <property type="match status" value="1"/>
</dbReference>
<dbReference type="PROSITE" id="PS50893">
    <property type="entry name" value="ABC_TRANSPORTER_2"/>
    <property type="match status" value="1"/>
</dbReference>
<feature type="transmembrane region" description="Helical" evidence="5">
    <location>
        <begin position="81"/>
        <end position="110"/>
    </location>
</feature>
<dbReference type="AlphaFoldDB" id="A0A841SNW7"/>